<protein>
    <submittedName>
        <fullName evidence="2">Uncharacterized protein</fullName>
    </submittedName>
</protein>
<proteinExistence type="predicted"/>
<accession>A0A7S2HHW3</accession>
<evidence type="ECO:0000256" key="1">
    <source>
        <dbReference type="SAM" id="MobiDB-lite"/>
    </source>
</evidence>
<organism evidence="2">
    <name type="scientific">Haptolina brevifila</name>
    <dbReference type="NCBI Taxonomy" id="156173"/>
    <lineage>
        <taxon>Eukaryota</taxon>
        <taxon>Haptista</taxon>
        <taxon>Haptophyta</taxon>
        <taxon>Prymnesiophyceae</taxon>
        <taxon>Prymnesiales</taxon>
        <taxon>Prymnesiaceae</taxon>
        <taxon>Haptolina</taxon>
    </lineage>
</organism>
<reference evidence="2" key="1">
    <citation type="submission" date="2021-01" db="EMBL/GenBank/DDBJ databases">
        <authorList>
            <person name="Corre E."/>
            <person name="Pelletier E."/>
            <person name="Niang G."/>
            <person name="Scheremetjew M."/>
            <person name="Finn R."/>
            <person name="Kale V."/>
            <person name="Holt S."/>
            <person name="Cochrane G."/>
            <person name="Meng A."/>
            <person name="Brown T."/>
            <person name="Cohen L."/>
        </authorList>
    </citation>
    <scope>NUCLEOTIDE SEQUENCE</scope>
    <source>
        <strain evidence="2">UTEX LB 985</strain>
    </source>
</reference>
<feature type="compositionally biased region" description="Low complexity" evidence="1">
    <location>
        <begin position="21"/>
        <end position="37"/>
    </location>
</feature>
<gene>
    <name evidence="2" type="ORF">CBRE1094_LOCUS27140</name>
</gene>
<sequence length="148" mass="15574">MASLVRTCAFDSTDLQRAASAASSASPLRLPSSPGSPTHSAIPPTPRSPSSKRIAFCPTTTVLLFDRTLDGGKIPSDAAAPLGLGALRATVVWPLLTEEPVCPYTRRRPGAMPGEHSSPLAPNHCASGPLFLAPFPPLATQHQRVRSW</sequence>
<name>A0A7S2HHW3_9EUKA</name>
<dbReference type="AlphaFoldDB" id="A0A7S2HHW3"/>
<evidence type="ECO:0000313" key="2">
    <source>
        <dbReference type="EMBL" id="CAD9491222.1"/>
    </source>
</evidence>
<feature type="region of interest" description="Disordered" evidence="1">
    <location>
        <begin position="21"/>
        <end position="53"/>
    </location>
</feature>
<dbReference type="EMBL" id="HBGU01049829">
    <property type="protein sequence ID" value="CAD9491222.1"/>
    <property type="molecule type" value="Transcribed_RNA"/>
</dbReference>